<name>A0A4Y7LZM2_9CRUS</name>
<evidence type="ECO:0000313" key="3">
    <source>
        <dbReference type="EMBL" id="SVE74850.1"/>
    </source>
</evidence>
<dbReference type="OrthoDB" id="6339553at2759"/>
<dbReference type="Pfam" id="PF01476">
    <property type="entry name" value="LysM"/>
    <property type="match status" value="1"/>
</dbReference>
<feature type="domain" description="LysM" evidence="2">
    <location>
        <begin position="76"/>
        <end position="120"/>
    </location>
</feature>
<dbReference type="InterPro" id="IPR036779">
    <property type="entry name" value="LysM_dom_sf"/>
</dbReference>
<feature type="region of interest" description="Disordered" evidence="1">
    <location>
        <begin position="216"/>
        <end position="241"/>
    </location>
</feature>
<feature type="region of interest" description="Disordered" evidence="1">
    <location>
        <begin position="35"/>
        <end position="70"/>
    </location>
</feature>
<gene>
    <name evidence="3" type="primary">EOG090X0DPX</name>
</gene>
<dbReference type="AlphaFoldDB" id="A0A4Y7LZM2"/>
<dbReference type="InterPro" id="IPR018392">
    <property type="entry name" value="LysM"/>
</dbReference>
<dbReference type="SMART" id="SM00257">
    <property type="entry name" value="LysM"/>
    <property type="match status" value="1"/>
</dbReference>
<dbReference type="CDD" id="cd00118">
    <property type="entry name" value="LysM"/>
    <property type="match status" value="1"/>
</dbReference>
<evidence type="ECO:0000256" key="1">
    <source>
        <dbReference type="SAM" id="MobiDB-lite"/>
    </source>
</evidence>
<dbReference type="PROSITE" id="PS51782">
    <property type="entry name" value="LYSM"/>
    <property type="match status" value="1"/>
</dbReference>
<dbReference type="EMBL" id="LR005231">
    <property type="protein sequence ID" value="SVE74850.1"/>
    <property type="molecule type" value="mRNA"/>
</dbReference>
<dbReference type="PANTHER" id="PTHR20932:SF8">
    <property type="entry name" value="LD22649P"/>
    <property type="match status" value="1"/>
</dbReference>
<sequence>MNDYYSKTIQERRSQIILYVSHAFPVPLLDSSDEASDERTSFVRSSKSQRKYGSTTSGSSMNDSLSPSRFHPSCHMEHKVQAGDTLAGIALRYQTTMEYIKRINKMWTSDTLFLRETLLVPCPMEDISAGMNAFATLMIENETNGTVVPTLDTSCTEVPSFFPEVSLRSVKSKPDLARTSSASSASSSSIDYDKSIHDYLGDIDSQIKEAKSKAHKLQKTSDVLKSHPDVNNGSWPRSQQASTRLRMSLAELGGEFNAATSSDHVPVTEVVGGARGRKTKSMFHHRDRSQDEIFEL</sequence>
<feature type="compositionally biased region" description="Polar residues" evidence="1">
    <location>
        <begin position="42"/>
        <end position="67"/>
    </location>
</feature>
<protein>
    <submittedName>
        <fullName evidence="3">EOG090X0DPX</fullName>
    </submittedName>
</protein>
<dbReference type="Gene3D" id="3.10.350.10">
    <property type="entry name" value="LysM domain"/>
    <property type="match status" value="1"/>
</dbReference>
<evidence type="ECO:0000259" key="2">
    <source>
        <dbReference type="PROSITE" id="PS51782"/>
    </source>
</evidence>
<dbReference type="InterPro" id="IPR045030">
    <property type="entry name" value="LYSM1-4"/>
</dbReference>
<dbReference type="PANTHER" id="PTHR20932">
    <property type="entry name" value="LYSM AND PUTATIVE PEPTIDOGLYCAN-BINDING DOMAIN-CONTAINING PROTEIN"/>
    <property type="match status" value="1"/>
</dbReference>
<proteinExistence type="evidence at transcript level"/>
<organism evidence="3">
    <name type="scientific">Daphnia carinata</name>
    <dbReference type="NCBI Taxonomy" id="120202"/>
    <lineage>
        <taxon>Eukaryota</taxon>
        <taxon>Metazoa</taxon>
        <taxon>Ecdysozoa</taxon>
        <taxon>Arthropoda</taxon>
        <taxon>Crustacea</taxon>
        <taxon>Branchiopoda</taxon>
        <taxon>Diplostraca</taxon>
        <taxon>Cladocera</taxon>
        <taxon>Anomopoda</taxon>
        <taxon>Daphniidae</taxon>
        <taxon>Daphnia</taxon>
    </lineage>
</organism>
<dbReference type="SUPFAM" id="SSF54106">
    <property type="entry name" value="LysM domain"/>
    <property type="match status" value="1"/>
</dbReference>
<reference evidence="3" key="1">
    <citation type="submission" date="2018-08" db="EMBL/GenBank/DDBJ databases">
        <authorList>
            <person name="Cornetti L."/>
        </authorList>
    </citation>
    <scope>NUCLEOTIDE SEQUENCE</scope>
    <source>
        <strain evidence="3">AU-BEG-1</strain>
    </source>
</reference>
<feature type="compositionally biased region" description="Polar residues" evidence="1">
    <location>
        <begin position="229"/>
        <end position="241"/>
    </location>
</feature>
<accession>A0A4Y7LZM2</accession>